<evidence type="ECO:0000256" key="1">
    <source>
        <dbReference type="ARBA" id="ARBA00022729"/>
    </source>
</evidence>
<dbReference type="Gene3D" id="2.50.20.10">
    <property type="entry name" value="Lipoprotein localisation LolA/LolB/LppX"/>
    <property type="match status" value="1"/>
</dbReference>
<keyword evidence="1" id="KW-0732">Signal</keyword>
<dbReference type="Pfam" id="PF14125">
    <property type="entry name" value="DUF4292"/>
    <property type="match status" value="1"/>
</dbReference>
<protein>
    <submittedName>
        <fullName evidence="2">Uncharacterized protein DUF4292</fullName>
    </submittedName>
</protein>
<dbReference type="InterPro" id="IPR025634">
    <property type="entry name" value="DUF4292"/>
</dbReference>
<dbReference type="InterPro" id="IPR029046">
    <property type="entry name" value="LolA/LolB/LppX"/>
</dbReference>
<comment type="caution">
    <text evidence="2">The sequence shown here is derived from an EMBL/GenBank/DDBJ whole genome shotgun (WGS) entry which is preliminary data.</text>
</comment>
<organism evidence="2 3">
    <name type="scientific">Winogradskyella wandonensis</name>
    <dbReference type="NCBI Taxonomy" id="1442586"/>
    <lineage>
        <taxon>Bacteria</taxon>
        <taxon>Pseudomonadati</taxon>
        <taxon>Bacteroidota</taxon>
        <taxon>Flavobacteriia</taxon>
        <taxon>Flavobacteriales</taxon>
        <taxon>Flavobacteriaceae</taxon>
        <taxon>Winogradskyella</taxon>
    </lineage>
</organism>
<dbReference type="AlphaFoldDB" id="A0A4R1KRW6"/>
<dbReference type="SUPFAM" id="SSF89392">
    <property type="entry name" value="Prokaryotic lipoproteins and lipoprotein localization factors"/>
    <property type="match status" value="1"/>
</dbReference>
<keyword evidence="3" id="KW-1185">Reference proteome</keyword>
<reference evidence="2 3" key="1">
    <citation type="journal article" date="2015" name="Stand. Genomic Sci.">
        <title>Genomic Encyclopedia of Bacterial and Archaeal Type Strains, Phase III: the genomes of soil and plant-associated and newly described type strains.</title>
        <authorList>
            <person name="Whitman W.B."/>
            <person name="Woyke T."/>
            <person name="Klenk H.P."/>
            <person name="Zhou Y."/>
            <person name="Lilburn T.G."/>
            <person name="Beck B.J."/>
            <person name="De Vos P."/>
            <person name="Vandamme P."/>
            <person name="Eisen J.A."/>
            <person name="Garrity G."/>
            <person name="Hugenholtz P."/>
            <person name="Kyrpides N.C."/>
        </authorList>
    </citation>
    <scope>NUCLEOTIDE SEQUENCE [LARGE SCALE GENOMIC DNA]</scope>
    <source>
        <strain evidence="2 3">CECT 8445</strain>
    </source>
</reference>
<gene>
    <name evidence="2" type="ORF">DFQ05_1543</name>
</gene>
<dbReference type="EMBL" id="SMGI01000002">
    <property type="protein sequence ID" value="TCK67762.1"/>
    <property type="molecule type" value="Genomic_DNA"/>
</dbReference>
<dbReference type="Proteomes" id="UP000295714">
    <property type="component" value="Unassembled WGS sequence"/>
</dbReference>
<sequence>MQSISNKTIKVFAIILLVTAWSCKSTKAIVTSGEASSALSAKQVIKAHQKNNVNFKTLQAKAKINITQNQKSQGATFNLRIKKDEVIWLSAPLNLARMMITPDSVKFYNKTDNTFFNGNYALLSDFAGFDLDFFKVQNILMGQAISDLRAKDHVIDVQENAYVLAPKSQNVLSELFYLLNASHFKLNSLQLAQSAKRRFLQVDYKSYQDIEKNVIPKEIKVIAVEDTSEALIDMEIKSITLNEEVRFPFRIPSGYKEIELN</sequence>
<dbReference type="RefSeq" id="WP_199221973.1">
    <property type="nucleotide sequence ID" value="NZ_SMGI01000002.1"/>
</dbReference>
<evidence type="ECO:0000313" key="3">
    <source>
        <dbReference type="Proteomes" id="UP000295714"/>
    </source>
</evidence>
<accession>A0A4R1KRW6</accession>
<name>A0A4R1KRW6_9FLAO</name>
<proteinExistence type="predicted"/>
<evidence type="ECO:0000313" key="2">
    <source>
        <dbReference type="EMBL" id="TCK67762.1"/>
    </source>
</evidence>